<comment type="caution">
    <text evidence="1">The sequence shown here is derived from an EMBL/GenBank/DDBJ whole genome shotgun (WGS) entry which is preliminary data.</text>
</comment>
<organism evidence="1 2">
    <name type="scientific">Symbiodinium microadriaticum</name>
    <name type="common">Dinoflagellate</name>
    <name type="synonym">Zooxanthella microadriatica</name>
    <dbReference type="NCBI Taxonomy" id="2951"/>
    <lineage>
        <taxon>Eukaryota</taxon>
        <taxon>Sar</taxon>
        <taxon>Alveolata</taxon>
        <taxon>Dinophyceae</taxon>
        <taxon>Suessiales</taxon>
        <taxon>Symbiodiniaceae</taxon>
        <taxon>Symbiodinium</taxon>
    </lineage>
</organism>
<dbReference type="Proteomes" id="UP000186817">
    <property type="component" value="Unassembled WGS sequence"/>
</dbReference>
<protein>
    <submittedName>
        <fullName evidence="1">Uncharacterized protein</fullName>
    </submittedName>
</protein>
<reference evidence="1 2" key="1">
    <citation type="submission" date="2016-02" db="EMBL/GenBank/DDBJ databases">
        <title>Genome analysis of coral dinoflagellate symbionts highlights evolutionary adaptations to a symbiotic lifestyle.</title>
        <authorList>
            <person name="Aranda M."/>
            <person name="Li Y."/>
            <person name="Liew Y.J."/>
            <person name="Baumgarten S."/>
            <person name="Simakov O."/>
            <person name="Wilson M."/>
            <person name="Piel J."/>
            <person name="Ashoor H."/>
            <person name="Bougouffa S."/>
            <person name="Bajic V.B."/>
            <person name="Ryu T."/>
            <person name="Ravasi T."/>
            <person name="Bayer T."/>
            <person name="Micklem G."/>
            <person name="Kim H."/>
            <person name="Bhak J."/>
            <person name="Lajeunesse T.C."/>
            <person name="Voolstra C.R."/>
        </authorList>
    </citation>
    <scope>NUCLEOTIDE SEQUENCE [LARGE SCALE GENOMIC DNA]</scope>
    <source>
        <strain evidence="1 2">CCMP2467</strain>
    </source>
</reference>
<gene>
    <name evidence="1" type="ORF">AK812_SmicGene26918</name>
</gene>
<accession>A0A1Q9D8A1</accession>
<dbReference type="EMBL" id="LSRX01000666">
    <property type="protein sequence ID" value="OLP91415.1"/>
    <property type="molecule type" value="Genomic_DNA"/>
</dbReference>
<evidence type="ECO:0000313" key="2">
    <source>
        <dbReference type="Proteomes" id="UP000186817"/>
    </source>
</evidence>
<keyword evidence="2" id="KW-1185">Reference proteome</keyword>
<sequence length="193" mass="20713">MLSPRLEMQLLAIMGPLLDRRHADGSAFIVVQLASGKSFVCISVDEPDLTGPGCPESAGQKREQSHNPWAEEVCPEAWEKRDLKIQPSRELSLQLRLLGKKAGAPSTALPCLCLLCVPSAVRLCPIRCSQAWALPVLLYMVDAVRRAGAVSDTAHSSSSLSATLCLLCPLRRGVPVDGALEADVSKVHVVVPK</sequence>
<name>A0A1Q9D8A1_SYMMI</name>
<proteinExistence type="predicted"/>
<dbReference type="AlphaFoldDB" id="A0A1Q9D8A1"/>
<evidence type="ECO:0000313" key="1">
    <source>
        <dbReference type="EMBL" id="OLP91415.1"/>
    </source>
</evidence>